<keyword evidence="1" id="KW-1133">Transmembrane helix</keyword>
<name>A0ABT1PBE4_9ACTN</name>
<keyword evidence="1" id="KW-0472">Membrane</keyword>
<sequence>MRWSGAVVNIVAWWAVLFVLNLMFISTVSELELVVAAATGLLAAVAACAVIKASGTAGSRGGPWARALLAWPGAVLADTGRLAAATVRAVRGRKFRGRFQKVELKAGTGSAWACALLSATPGAYVVDVRPGAAGFGDVLTVHVLGDSATALEGVLTGGGRS</sequence>
<keyword evidence="1" id="KW-0812">Transmembrane</keyword>
<feature type="transmembrane region" description="Helical" evidence="1">
    <location>
        <begin position="33"/>
        <end position="51"/>
    </location>
</feature>
<dbReference type="Proteomes" id="UP001206206">
    <property type="component" value="Unassembled WGS sequence"/>
</dbReference>
<proteinExistence type="predicted"/>
<evidence type="ECO:0000256" key="1">
    <source>
        <dbReference type="SAM" id="Phobius"/>
    </source>
</evidence>
<protein>
    <submittedName>
        <fullName evidence="2">Uncharacterized protein</fullName>
    </submittedName>
</protein>
<dbReference type="EMBL" id="JANFNH010000009">
    <property type="protein sequence ID" value="MCQ4042694.1"/>
    <property type="molecule type" value="Genomic_DNA"/>
</dbReference>
<evidence type="ECO:0000313" key="3">
    <source>
        <dbReference type="Proteomes" id="UP001206206"/>
    </source>
</evidence>
<feature type="transmembrane region" description="Helical" evidence="1">
    <location>
        <begin position="7"/>
        <end position="27"/>
    </location>
</feature>
<organism evidence="2 3">
    <name type="scientific">Streptantibioticus rubrisoli</name>
    <dbReference type="NCBI Taxonomy" id="1387313"/>
    <lineage>
        <taxon>Bacteria</taxon>
        <taxon>Bacillati</taxon>
        <taxon>Actinomycetota</taxon>
        <taxon>Actinomycetes</taxon>
        <taxon>Kitasatosporales</taxon>
        <taxon>Streptomycetaceae</taxon>
        <taxon>Streptantibioticus</taxon>
    </lineage>
</organism>
<comment type="caution">
    <text evidence="2">The sequence shown here is derived from an EMBL/GenBank/DDBJ whole genome shotgun (WGS) entry which is preliminary data.</text>
</comment>
<gene>
    <name evidence="2" type="ORF">NON19_11770</name>
</gene>
<evidence type="ECO:0000313" key="2">
    <source>
        <dbReference type="EMBL" id="MCQ4042694.1"/>
    </source>
</evidence>
<dbReference type="RefSeq" id="WP_380608149.1">
    <property type="nucleotide sequence ID" value="NZ_JBHRWQ010000018.1"/>
</dbReference>
<accession>A0ABT1PBE4</accession>
<keyword evidence="3" id="KW-1185">Reference proteome</keyword>
<reference evidence="2 3" key="1">
    <citation type="submission" date="2022-06" db="EMBL/GenBank/DDBJ databases">
        <title>Draft genome sequence of type strain Streptomyces rubrisoli DSM 42083.</title>
        <authorList>
            <person name="Duangmal K."/>
            <person name="Klaysubun C."/>
        </authorList>
    </citation>
    <scope>NUCLEOTIDE SEQUENCE [LARGE SCALE GENOMIC DNA]</scope>
    <source>
        <strain evidence="2 3">DSM 42083</strain>
    </source>
</reference>